<dbReference type="PANTHER" id="PTHR43479:SF11">
    <property type="entry name" value="ACREF_ENVCD OPERON REPRESSOR-RELATED"/>
    <property type="match status" value="1"/>
</dbReference>
<keyword evidence="1 2" id="KW-0238">DNA-binding</keyword>
<feature type="domain" description="HTH tetR-type" evidence="3">
    <location>
        <begin position="19"/>
        <end position="79"/>
    </location>
</feature>
<accession>A0A285NA09</accession>
<dbReference type="PANTHER" id="PTHR43479">
    <property type="entry name" value="ACREF/ENVCD OPERON REPRESSOR-RELATED"/>
    <property type="match status" value="1"/>
</dbReference>
<dbReference type="InterPro" id="IPR050624">
    <property type="entry name" value="HTH-type_Tx_Regulator"/>
</dbReference>
<evidence type="ECO:0000256" key="2">
    <source>
        <dbReference type="PROSITE-ProRule" id="PRU00335"/>
    </source>
</evidence>
<dbReference type="InterPro" id="IPR009057">
    <property type="entry name" value="Homeodomain-like_sf"/>
</dbReference>
<keyword evidence="5" id="KW-1185">Reference proteome</keyword>
<gene>
    <name evidence="4" type="ORF">SAMN06265368_0318</name>
</gene>
<dbReference type="InterPro" id="IPR036271">
    <property type="entry name" value="Tet_transcr_reg_TetR-rel_C_sf"/>
</dbReference>
<dbReference type="SUPFAM" id="SSF48498">
    <property type="entry name" value="Tetracyclin repressor-like, C-terminal domain"/>
    <property type="match status" value="1"/>
</dbReference>
<evidence type="ECO:0000256" key="1">
    <source>
        <dbReference type="ARBA" id="ARBA00023125"/>
    </source>
</evidence>
<evidence type="ECO:0000313" key="5">
    <source>
        <dbReference type="Proteomes" id="UP000219439"/>
    </source>
</evidence>
<reference evidence="4 5" key="1">
    <citation type="submission" date="2017-09" db="EMBL/GenBank/DDBJ databases">
        <authorList>
            <person name="Ehlers B."/>
            <person name="Leendertz F.H."/>
        </authorList>
    </citation>
    <scope>NUCLEOTIDE SEQUENCE [LARGE SCALE GENOMIC DNA]</scope>
    <source>
        <strain evidence="4 5">DSM 18289</strain>
    </source>
</reference>
<sequence>MPESGISQSKRPVRRMNSAYRRQEIINAAFSCIEEAGHLSLSTTELAHMVGISQPAIFRHFRSKQQLHDAILDEANNRVIERLKALIGQAEQWNSPITLARNVMSEMASDFREKPGVWLALIFSRNLRDQDSLVEHKKCASSQLRFTLERICQKAVESGELEASTKPGLLSEILVSLLFGLGQEWLNNERQSDLPTQLCYAVDSILNGNRTSQIVHHEPLAAIRA</sequence>
<evidence type="ECO:0000259" key="3">
    <source>
        <dbReference type="PROSITE" id="PS50977"/>
    </source>
</evidence>
<dbReference type="Pfam" id="PF00440">
    <property type="entry name" value="TetR_N"/>
    <property type="match status" value="1"/>
</dbReference>
<evidence type="ECO:0000313" key="4">
    <source>
        <dbReference type="EMBL" id="SNZ06138.1"/>
    </source>
</evidence>
<organism evidence="4 5">
    <name type="scientific">Cohaesibacter gelatinilyticus</name>
    <dbReference type="NCBI Taxonomy" id="372072"/>
    <lineage>
        <taxon>Bacteria</taxon>
        <taxon>Pseudomonadati</taxon>
        <taxon>Pseudomonadota</taxon>
        <taxon>Alphaproteobacteria</taxon>
        <taxon>Hyphomicrobiales</taxon>
        <taxon>Cohaesibacteraceae</taxon>
    </lineage>
</organism>
<dbReference type="Gene3D" id="1.10.357.10">
    <property type="entry name" value="Tetracycline Repressor, domain 2"/>
    <property type="match status" value="1"/>
</dbReference>
<dbReference type="PROSITE" id="PS50977">
    <property type="entry name" value="HTH_TETR_2"/>
    <property type="match status" value="1"/>
</dbReference>
<dbReference type="SUPFAM" id="SSF46689">
    <property type="entry name" value="Homeodomain-like"/>
    <property type="match status" value="1"/>
</dbReference>
<proteinExistence type="predicted"/>
<dbReference type="InterPro" id="IPR001647">
    <property type="entry name" value="HTH_TetR"/>
</dbReference>
<protein>
    <submittedName>
        <fullName evidence="4">Transcriptional regulator, TetR family</fullName>
    </submittedName>
</protein>
<dbReference type="PRINTS" id="PR00455">
    <property type="entry name" value="HTHTETR"/>
</dbReference>
<dbReference type="AlphaFoldDB" id="A0A285NA09"/>
<dbReference type="EMBL" id="OBEL01000001">
    <property type="protein sequence ID" value="SNZ06138.1"/>
    <property type="molecule type" value="Genomic_DNA"/>
</dbReference>
<dbReference type="Proteomes" id="UP000219439">
    <property type="component" value="Unassembled WGS sequence"/>
</dbReference>
<dbReference type="GO" id="GO:0003677">
    <property type="term" value="F:DNA binding"/>
    <property type="evidence" value="ECO:0007669"/>
    <property type="project" value="UniProtKB-UniRule"/>
</dbReference>
<feature type="DNA-binding region" description="H-T-H motif" evidence="2">
    <location>
        <begin position="42"/>
        <end position="61"/>
    </location>
</feature>
<name>A0A285NA09_9HYPH</name>